<dbReference type="InterPro" id="IPR001763">
    <property type="entry name" value="Rhodanese-like_dom"/>
</dbReference>
<proteinExistence type="predicted"/>
<evidence type="ECO:0000313" key="5">
    <source>
        <dbReference type="EMBL" id="CAE7843456.1"/>
    </source>
</evidence>
<dbReference type="PROSITE" id="PS50206">
    <property type="entry name" value="RHODANESE_3"/>
    <property type="match status" value="1"/>
</dbReference>
<organism evidence="5 6">
    <name type="scientific">Symbiodinium necroappetens</name>
    <dbReference type="NCBI Taxonomy" id="1628268"/>
    <lineage>
        <taxon>Eukaryota</taxon>
        <taxon>Sar</taxon>
        <taxon>Alveolata</taxon>
        <taxon>Dinophyceae</taxon>
        <taxon>Suessiales</taxon>
        <taxon>Symbiodiniaceae</taxon>
        <taxon>Symbiodinium</taxon>
    </lineage>
</organism>
<accession>A0A812ZW32</accession>
<dbReference type="Proteomes" id="UP000601435">
    <property type="component" value="Unassembled WGS sequence"/>
</dbReference>
<dbReference type="Gene3D" id="3.90.190.10">
    <property type="entry name" value="Protein tyrosine phosphatase superfamily"/>
    <property type="match status" value="1"/>
</dbReference>
<feature type="domain" description="Tyrosine specific protein phosphatases" evidence="3">
    <location>
        <begin position="70"/>
        <end position="134"/>
    </location>
</feature>
<dbReference type="EMBL" id="CAJNJA010051213">
    <property type="protein sequence ID" value="CAE7843456.1"/>
    <property type="molecule type" value="Genomic_DNA"/>
</dbReference>
<evidence type="ECO:0000256" key="1">
    <source>
        <dbReference type="ARBA" id="ARBA00013064"/>
    </source>
</evidence>
<dbReference type="PROSITE" id="PS00383">
    <property type="entry name" value="TYR_PHOSPHATASE_1"/>
    <property type="match status" value="1"/>
</dbReference>
<evidence type="ECO:0000259" key="4">
    <source>
        <dbReference type="PROSITE" id="PS50206"/>
    </source>
</evidence>
<evidence type="ECO:0000313" key="6">
    <source>
        <dbReference type="Proteomes" id="UP000601435"/>
    </source>
</evidence>
<dbReference type="SUPFAM" id="SSF52799">
    <property type="entry name" value="(Phosphotyrosine protein) phosphatases II"/>
    <property type="match status" value="1"/>
</dbReference>
<dbReference type="EC" id="3.1.3.48" evidence="1"/>
<feature type="domain" description="Rhodanese" evidence="4">
    <location>
        <begin position="70"/>
        <end position="127"/>
    </location>
</feature>
<protein>
    <recommendedName>
        <fullName evidence="1">protein-tyrosine-phosphatase</fullName>
        <ecNumber evidence="1">3.1.3.48</ecNumber>
    </recommendedName>
</protein>
<sequence>MPGRSEPVESFCSACTEANIYAVGCFTARAEIARRSPSYMEALEEGRLPCRVLEFGVSDFGVPADAPAYKEVIGELAAMLSEGRNIVLHCYGGVGRTGTAAVAVLCSLGIELEEASKWVAQAGSGAETSVQRAFLQDHFADTKVCKATPSRSETDEDNDKRSFET</sequence>
<dbReference type="AlphaFoldDB" id="A0A812ZW32"/>
<dbReference type="InterPro" id="IPR029021">
    <property type="entry name" value="Prot-tyrosine_phosphatase-like"/>
</dbReference>
<evidence type="ECO:0000256" key="2">
    <source>
        <dbReference type="SAM" id="MobiDB-lite"/>
    </source>
</evidence>
<dbReference type="Pfam" id="PF22785">
    <property type="entry name" value="Tc-R-P"/>
    <property type="match status" value="1"/>
</dbReference>
<name>A0A812ZW32_9DINO</name>
<feature type="region of interest" description="Disordered" evidence="2">
    <location>
        <begin position="146"/>
        <end position="165"/>
    </location>
</feature>
<dbReference type="OrthoDB" id="436337at2759"/>
<dbReference type="InterPro" id="IPR000387">
    <property type="entry name" value="Tyr_Pase_dom"/>
</dbReference>
<dbReference type="PROSITE" id="PS50056">
    <property type="entry name" value="TYR_PHOSPHATASE_2"/>
    <property type="match status" value="1"/>
</dbReference>
<comment type="caution">
    <text evidence="5">The sequence shown here is derived from an EMBL/GenBank/DDBJ whole genome shotgun (WGS) entry which is preliminary data.</text>
</comment>
<dbReference type="InterPro" id="IPR016130">
    <property type="entry name" value="Tyr_Pase_AS"/>
</dbReference>
<evidence type="ECO:0000259" key="3">
    <source>
        <dbReference type="PROSITE" id="PS50056"/>
    </source>
</evidence>
<dbReference type="GO" id="GO:0004725">
    <property type="term" value="F:protein tyrosine phosphatase activity"/>
    <property type="evidence" value="ECO:0007669"/>
    <property type="project" value="UniProtKB-EC"/>
</dbReference>
<keyword evidence="6" id="KW-1185">Reference proteome</keyword>
<reference evidence="5" key="1">
    <citation type="submission" date="2021-02" db="EMBL/GenBank/DDBJ databases">
        <authorList>
            <person name="Dougan E. K."/>
            <person name="Rhodes N."/>
            <person name="Thang M."/>
            <person name="Chan C."/>
        </authorList>
    </citation>
    <scope>NUCLEOTIDE SEQUENCE</scope>
</reference>
<gene>
    <name evidence="5" type="ORF">SNEC2469_LOCUS25747</name>
</gene>